<sequence length="81" mass="9495">MFKIINTKNYIKVSTIQDAIELRKKLMESHKRQIQECISELNTDIVNDDLDLNTTALQFWIDRLGEDREILNELISVSKSN</sequence>
<dbReference type="EMBL" id="BK015760">
    <property type="protein sequence ID" value="DAE23823.1"/>
    <property type="molecule type" value="Genomic_DNA"/>
</dbReference>
<proteinExistence type="predicted"/>
<name>A0A8S5QX07_9CAUD</name>
<accession>A0A8S5QX07</accession>
<protein>
    <submittedName>
        <fullName evidence="1">Uncharacterized protein</fullName>
    </submittedName>
</protein>
<reference evidence="1" key="1">
    <citation type="journal article" date="2021" name="Proc. Natl. Acad. Sci. U.S.A.">
        <title>A Catalog of Tens of Thousands of Viruses from Human Metagenomes Reveals Hidden Associations with Chronic Diseases.</title>
        <authorList>
            <person name="Tisza M.J."/>
            <person name="Buck C.B."/>
        </authorList>
    </citation>
    <scope>NUCLEOTIDE SEQUENCE</scope>
    <source>
        <strain evidence="1">Ct9lR64</strain>
    </source>
</reference>
<organism evidence="1">
    <name type="scientific">Siphoviridae sp. ct9lR64</name>
    <dbReference type="NCBI Taxonomy" id="2826178"/>
    <lineage>
        <taxon>Viruses</taxon>
        <taxon>Duplodnaviria</taxon>
        <taxon>Heunggongvirae</taxon>
        <taxon>Uroviricota</taxon>
        <taxon>Caudoviricetes</taxon>
    </lineage>
</organism>
<evidence type="ECO:0000313" key="1">
    <source>
        <dbReference type="EMBL" id="DAE23823.1"/>
    </source>
</evidence>